<sequence>MNGIASDPALEAVESGDAQLAPHSQQPSNTCSSINMISNADQARLEILRLSNFFGLGIQSNQIIVPQPVPTLTKPRTLLTLPGEIRNDILRILLHNQDLGKAASVDQEENDGVTRQYGLSPAVLRQKFFIACFPRRNNHLSPLTRFIRDDIWETPLRSLPAVKKVKHWTVILSTYGFEYPAEIRPFEDCCRAMCDSSIASINVCVVLKGMETTTADDTDYETPKAALSPLMMLRGLGPKILTIRHAELSEVHNVVDLFQTVLDFESVLIDLPSKDMKEIMETVQGQTHVELPFKMYEALLEYCQTFEQHPLFKKGMELDYHETRHQFKRQYRRICEASTNVVEFVNATKESTLFFDANEMTGDQVYPRSGENGARFQALLLAQDYLEAFERECPLDTRVQKFVQKRKLDQLYSELHRGDIIRRLQAAMDFCDHSKLSFILRDLIDSLDDQLIEIRQARKTLFLWDGEVENRGVDIHPRDPVCGEHINWSVTEPVLGPEQGFNPDPEEVDASNGSDPDDGDDGDNDDQSDDEDENENDEVESRSDGREEHEGNSEAESGVSDGGNPEAEQNQQDVLPNLAADNSSSSATSGL</sequence>
<feature type="compositionally biased region" description="Polar residues" evidence="1">
    <location>
        <begin position="567"/>
        <end position="591"/>
    </location>
</feature>
<feature type="compositionally biased region" description="Polar residues" evidence="1">
    <location>
        <begin position="22"/>
        <end position="33"/>
    </location>
</feature>
<proteinExistence type="predicted"/>
<dbReference type="Proteomes" id="UP000070700">
    <property type="component" value="Unassembled WGS sequence"/>
</dbReference>
<feature type="region of interest" description="Disordered" evidence="1">
    <location>
        <begin position="493"/>
        <end position="591"/>
    </location>
</feature>
<reference evidence="2 3" key="1">
    <citation type="submission" date="2015-10" db="EMBL/GenBank/DDBJ databases">
        <title>Full genome of DAOMC 229536 Phialocephala scopiformis, a fungal endophyte of spruce producing the potent anti-insectan compound rugulosin.</title>
        <authorList>
            <consortium name="DOE Joint Genome Institute"/>
            <person name="Walker A.K."/>
            <person name="Frasz S.L."/>
            <person name="Seifert K.A."/>
            <person name="Miller J.D."/>
            <person name="Mondo S.J."/>
            <person name="Labutti K."/>
            <person name="Lipzen A."/>
            <person name="Dockter R."/>
            <person name="Kennedy M."/>
            <person name="Grigoriev I.V."/>
            <person name="Spatafora J.W."/>
        </authorList>
    </citation>
    <scope>NUCLEOTIDE SEQUENCE [LARGE SCALE GENOMIC DNA]</scope>
    <source>
        <strain evidence="2 3">CBS 120377</strain>
    </source>
</reference>
<feature type="region of interest" description="Disordered" evidence="1">
    <location>
        <begin position="14"/>
        <end position="33"/>
    </location>
</feature>
<dbReference type="GeneID" id="28831250"/>
<evidence type="ECO:0000313" key="3">
    <source>
        <dbReference type="Proteomes" id="UP000070700"/>
    </source>
</evidence>
<keyword evidence="3" id="KW-1185">Reference proteome</keyword>
<gene>
    <name evidence="2" type="ORF">LY89DRAFT_760853</name>
</gene>
<evidence type="ECO:0000313" key="2">
    <source>
        <dbReference type="EMBL" id="KUJ10032.1"/>
    </source>
</evidence>
<name>A0A132BC79_MOLSC</name>
<evidence type="ECO:0000256" key="1">
    <source>
        <dbReference type="SAM" id="MobiDB-lite"/>
    </source>
</evidence>
<organism evidence="2 3">
    <name type="scientific">Mollisia scopiformis</name>
    <name type="common">Conifer needle endophyte fungus</name>
    <name type="synonym">Phialocephala scopiformis</name>
    <dbReference type="NCBI Taxonomy" id="149040"/>
    <lineage>
        <taxon>Eukaryota</taxon>
        <taxon>Fungi</taxon>
        <taxon>Dikarya</taxon>
        <taxon>Ascomycota</taxon>
        <taxon>Pezizomycotina</taxon>
        <taxon>Leotiomycetes</taxon>
        <taxon>Helotiales</taxon>
        <taxon>Mollisiaceae</taxon>
        <taxon>Mollisia</taxon>
    </lineage>
</organism>
<dbReference type="EMBL" id="KQ947430">
    <property type="protein sequence ID" value="KUJ10032.1"/>
    <property type="molecule type" value="Genomic_DNA"/>
</dbReference>
<feature type="compositionally biased region" description="Acidic residues" evidence="1">
    <location>
        <begin position="504"/>
        <end position="538"/>
    </location>
</feature>
<dbReference type="OrthoDB" id="62952at2759"/>
<protein>
    <submittedName>
        <fullName evidence="2">Uncharacterized protein</fullName>
    </submittedName>
</protein>
<dbReference type="KEGG" id="psco:LY89DRAFT_760853"/>
<dbReference type="AlphaFoldDB" id="A0A132BC79"/>
<accession>A0A132BC79</accession>
<dbReference type="RefSeq" id="XP_018064387.1">
    <property type="nucleotide sequence ID" value="XM_018221524.1"/>
</dbReference>
<feature type="compositionally biased region" description="Basic and acidic residues" evidence="1">
    <location>
        <begin position="539"/>
        <end position="552"/>
    </location>
</feature>
<dbReference type="InParanoid" id="A0A132BC79"/>